<dbReference type="EMBL" id="JAFNEN010000138">
    <property type="protein sequence ID" value="KAG8192553.1"/>
    <property type="molecule type" value="Genomic_DNA"/>
</dbReference>
<evidence type="ECO:0000313" key="3">
    <source>
        <dbReference type="Proteomes" id="UP000827092"/>
    </source>
</evidence>
<comment type="caution">
    <text evidence="2">The sequence shown here is derived from an EMBL/GenBank/DDBJ whole genome shotgun (WGS) entry which is preliminary data.</text>
</comment>
<feature type="compositionally biased region" description="Basic residues" evidence="1">
    <location>
        <begin position="18"/>
        <end position="30"/>
    </location>
</feature>
<accession>A0AAV6V9L6</accession>
<proteinExistence type="predicted"/>
<gene>
    <name evidence="2" type="ORF">JTE90_015188</name>
</gene>
<sequence length="84" mass="9522">MLHSIITGPIRSHPFSRQSRRSKNAIKRGPRCLSSDSNGQAVIQEHKNTRPSTSLEENDIKKSLIRTLFGYSWTKSGREPSDLE</sequence>
<dbReference type="AlphaFoldDB" id="A0AAV6V9L6"/>
<name>A0AAV6V9L6_9ARAC</name>
<evidence type="ECO:0000313" key="2">
    <source>
        <dbReference type="EMBL" id="KAG8192553.1"/>
    </source>
</evidence>
<protein>
    <submittedName>
        <fullName evidence="2">Uncharacterized protein</fullName>
    </submittedName>
</protein>
<keyword evidence="3" id="KW-1185">Reference proteome</keyword>
<dbReference type="Proteomes" id="UP000827092">
    <property type="component" value="Unassembled WGS sequence"/>
</dbReference>
<organism evidence="2 3">
    <name type="scientific">Oedothorax gibbosus</name>
    <dbReference type="NCBI Taxonomy" id="931172"/>
    <lineage>
        <taxon>Eukaryota</taxon>
        <taxon>Metazoa</taxon>
        <taxon>Ecdysozoa</taxon>
        <taxon>Arthropoda</taxon>
        <taxon>Chelicerata</taxon>
        <taxon>Arachnida</taxon>
        <taxon>Araneae</taxon>
        <taxon>Araneomorphae</taxon>
        <taxon>Entelegynae</taxon>
        <taxon>Araneoidea</taxon>
        <taxon>Linyphiidae</taxon>
        <taxon>Erigoninae</taxon>
        <taxon>Oedothorax</taxon>
    </lineage>
</organism>
<reference evidence="2 3" key="1">
    <citation type="journal article" date="2022" name="Nat. Ecol. Evol.">
        <title>A masculinizing supergene underlies an exaggerated male reproductive morph in a spider.</title>
        <authorList>
            <person name="Hendrickx F."/>
            <person name="De Corte Z."/>
            <person name="Sonet G."/>
            <person name="Van Belleghem S.M."/>
            <person name="Kostlbacher S."/>
            <person name="Vangestel C."/>
        </authorList>
    </citation>
    <scope>NUCLEOTIDE SEQUENCE [LARGE SCALE GENOMIC DNA]</scope>
    <source>
        <strain evidence="2">W744_W776</strain>
    </source>
</reference>
<feature type="region of interest" description="Disordered" evidence="1">
    <location>
        <begin position="1"/>
        <end position="57"/>
    </location>
</feature>
<evidence type="ECO:0000256" key="1">
    <source>
        <dbReference type="SAM" id="MobiDB-lite"/>
    </source>
</evidence>